<reference evidence="2 3" key="1">
    <citation type="submission" date="2016-10" db="EMBL/GenBank/DDBJ databases">
        <authorList>
            <person name="de Groot N.N."/>
        </authorList>
    </citation>
    <scope>NUCLEOTIDE SEQUENCE [LARGE SCALE GENOMIC DNA]</scope>
    <source>
        <strain evidence="2 3">NP_1H</strain>
    </source>
</reference>
<dbReference type="RefSeq" id="WP_245702937.1">
    <property type="nucleotide sequence ID" value="NZ_FNDT01000037.1"/>
</dbReference>
<dbReference type="EMBL" id="FNDT01000037">
    <property type="protein sequence ID" value="SDI95756.1"/>
    <property type="molecule type" value="Genomic_DNA"/>
</dbReference>
<dbReference type="Proteomes" id="UP000199258">
    <property type="component" value="Unassembled WGS sequence"/>
</dbReference>
<organism evidence="2 3">
    <name type="scientific">Arthrobacter subterraneus</name>
    <dbReference type="NCBI Taxonomy" id="335973"/>
    <lineage>
        <taxon>Bacteria</taxon>
        <taxon>Bacillati</taxon>
        <taxon>Actinomycetota</taxon>
        <taxon>Actinomycetes</taxon>
        <taxon>Micrococcales</taxon>
        <taxon>Micrococcaceae</taxon>
        <taxon>Arthrobacter</taxon>
    </lineage>
</organism>
<sequence length="82" mass="8721">MGGMMGSGMMGWAAIWSVVVILLLAAAATALIVLAVKSARNTQTKGGGSGSGEAHEILRARFARGEIDDEEYRRRLAMLDQQ</sequence>
<proteinExistence type="predicted"/>
<dbReference type="STRING" id="335973.SAMN04488693_13715"/>
<dbReference type="AlphaFoldDB" id="A0A1G8PU15"/>
<accession>A0A1G8PU15</accession>
<keyword evidence="3" id="KW-1185">Reference proteome</keyword>
<evidence type="ECO:0000259" key="1">
    <source>
        <dbReference type="Pfam" id="PF09851"/>
    </source>
</evidence>
<evidence type="ECO:0000313" key="2">
    <source>
        <dbReference type="EMBL" id="SDI95756.1"/>
    </source>
</evidence>
<dbReference type="Pfam" id="PF09851">
    <property type="entry name" value="SHOCT"/>
    <property type="match status" value="1"/>
</dbReference>
<protein>
    <submittedName>
        <fullName evidence="2">Putative membrane protein</fullName>
    </submittedName>
</protein>
<feature type="domain" description="SHOCT" evidence="1">
    <location>
        <begin position="53"/>
        <end position="77"/>
    </location>
</feature>
<name>A0A1G8PU15_9MICC</name>
<evidence type="ECO:0000313" key="3">
    <source>
        <dbReference type="Proteomes" id="UP000199258"/>
    </source>
</evidence>
<gene>
    <name evidence="2" type="ORF">SAMN04488693_13715</name>
</gene>
<dbReference type="InterPro" id="IPR018649">
    <property type="entry name" value="SHOCT"/>
</dbReference>